<keyword evidence="1" id="KW-0614">Plasmid</keyword>
<dbReference type="EMBL" id="AB853026">
    <property type="protein sequence ID" value="BAO19192.1"/>
    <property type="molecule type" value="Genomic_DNA"/>
</dbReference>
<reference evidence="1" key="1">
    <citation type="journal article" date="2014" name="Microbiology">
        <title>A 2,4-dichlorophenoxyacetic acid degradation plasmid pM7012 discloses distribution of an unclassified megaplasmid group across bacterial species.</title>
        <authorList>
            <person name="Sakai Y."/>
            <person name="Ogawa N."/>
            <person name="Shimomura Y."/>
            <person name="Fujii T."/>
        </authorList>
    </citation>
    <scope>NUCLEOTIDE SEQUENCE</scope>
    <source>
        <strain evidence="1">M701</strain>
    </source>
</reference>
<organism evidence="1">
    <name type="scientific">Burkholderia sp. M701</name>
    <dbReference type="NCBI Taxonomy" id="326454"/>
    <lineage>
        <taxon>Bacteria</taxon>
        <taxon>Pseudomonadati</taxon>
        <taxon>Pseudomonadota</taxon>
        <taxon>Betaproteobacteria</taxon>
        <taxon>Burkholderiales</taxon>
        <taxon>Burkholderiaceae</taxon>
        <taxon>Burkholderia</taxon>
    </lineage>
</organism>
<proteinExistence type="predicted"/>
<geneLocation type="plasmid" evidence="1">
    <name>pM7012</name>
</geneLocation>
<name>V5YP67_9BURK</name>
<sequence length="164" mass="18644">MPGWLNREDRASATGTMLDAVLAALARPDTLTIPPRRPFIVAIRDVDQWPQDRLATLFQWAPTVGIRIIVTTRFDRLGRTAQAVPAAGQFESTLIFRPGSHHQAEMAAQWLEMDDPHAADRLRSMDRGPLRDHARRRDPLRLADAHRLSRCQSCAADRPLRWPR</sequence>
<evidence type="ECO:0000313" key="1">
    <source>
        <dbReference type="EMBL" id="BAO19192.1"/>
    </source>
</evidence>
<accession>V5YP67</accession>
<reference evidence="1" key="2">
    <citation type="submission" date="2024-06" db="EMBL/GenBank/DDBJ databases">
        <authorList>
            <person name="Sakai Y."/>
            <person name="Fujii T."/>
        </authorList>
    </citation>
    <scope>NUCLEOTIDE SEQUENCE</scope>
    <source>
        <strain evidence="1">M701</strain>
        <plasmid evidence="1">pM7012</plasmid>
    </source>
</reference>
<protein>
    <submittedName>
        <fullName evidence="1">Uncharacterized protein</fullName>
    </submittedName>
</protein>
<dbReference type="AlphaFoldDB" id="V5YP67"/>